<comment type="subcellular location">
    <subcellularLocation>
        <location evidence="1">Cell membrane</location>
        <topology evidence="1">Multi-pass membrane protein</topology>
    </subcellularLocation>
</comment>
<dbReference type="Gene3D" id="1.20.1560.10">
    <property type="entry name" value="ABC transporter type 1, transmembrane domain"/>
    <property type="match status" value="1"/>
</dbReference>
<evidence type="ECO:0000259" key="9">
    <source>
        <dbReference type="PROSITE" id="PS50929"/>
    </source>
</evidence>
<feature type="domain" description="ABC transmembrane type-1" evidence="9">
    <location>
        <begin position="17"/>
        <end position="299"/>
    </location>
</feature>
<dbReference type="SMART" id="SM00382">
    <property type="entry name" value="AAA"/>
    <property type="match status" value="1"/>
</dbReference>
<sequence length="530" mass="61115">MLLFLSNYFKQAKKKILIFSILNMLIAFISAVVPLISGNFIDSLVSSHDYQIIIKFIIILCLFVFAQLSLGYVVQVQEAVLQAHLTYNIQKDILNQLQKTQIYLISQYDLANLSQRISSDSSSISSFMISSGSSLLVCCLNFFFSTILLFIVKWEIALFILVFLVLYILYFYKLQNNLTVKQKDVKNDFSYYFSQIFSQLKNLKNLKIFSLYNYYGISLFDSYNKYIYSLKKFKIFSFRLTSGDTLLAFFAQIVIFIFGGVSVINGNMTIGIFSVLLSYFNMMLNSIKYIPSLTSSYAEMFASYSRITELINLEKDNTGKLKYSDNNFLEIKNLTYKYPGSNTYLFSKFNYSFQKGNIYCLKGRNGSGKTTLLDIISKLKFSYNGSIELNQRNIELFDTKYYRDVCLSYMTQDAFVIKAGLKDNILSQNLSEKLSTLIQELGLEKYIDSNYNINTKISGGEKQKISFLRSITKPFNILLLDEPTNHLDFISKEILMKYLNNIKNDAIIIISSHDNFVLERVDTIIDLNKS</sequence>
<feature type="transmembrane region" description="Helical" evidence="7">
    <location>
        <begin position="156"/>
        <end position="172"/>
    </location>
</feature>
<dbReference type="PROSITE" id="PS00211">
    <property type="entry name" value="ABC_TRANSPORTER_1"/>
    <property type="match status" value="1"/>
</dbReference>
<dbReference type="GO" id="GO:0005524">
    <property type="term" value="F:ATP binding"/>
    <property type="evidence" value="ECO:0007669"/>
    <property type="project" value="UniProtKB-KW"/>
</dbReference>
<feature type="domain" description="ABC transporter" evidence="8">
    <location>
        <begin position="329"/>
        <end position="530"/>
    </location>
</feature>
<dbReference type="Proteomes" id="UP000015750">
    <property type="component" value="Unassembled WGS sequence"/>
</dbReference>
<dbReference type="SUPFAM" id="SSF52540">
    <property type="entry name" value="P-loop containing nucleoside triphosphate hydrolases"/>
    <property type="match status" value="1"/>
</dbReference>
<protein>
    <submittedName>
        <fullName evidence="10">ABC transporter, ATP-binding protein</fullName>
    </submittedName>
</protein>
<keyword evidence="5 7" id="KW-1133">Transmembrane helix</keyword>
<evidence type="ECO:0000256" key="4">
    <source>
        <dbReference type="ARBA" id="ARBA00022840"/>
    </source>
</evidence>
<feature type="transmembrane region" description="Helical" evidence="7">
    <location>
        <begin position="52"/>
        <end position="74"/>
    </location>
</feature>
<evidence type="ECO:0000313" key="10">
    <source>
        <dbReference type="EMBL" id="EPI12307.1"/>
    </source>
</evidence>
<keyword evidence="6 7" id="KW-0472">Membrane</keyword>
<dbReference type="InterPro" id="IPR003593">
    <property type="entry name" value="AAA+_ATPase"/>
</dbReference>
<accession>A0ABC9TPL1</accession>
<dbReference type="PANTHER" id="PTHR43394:SF1">
    <property type="entry name" value="ATP-BINDING CASSETTE SUB-FAMILY B MEMBER 10, MITOCHONDRIAL"/>
    <property type="match status" value="1"/>
</dbReference>
<feature type="transmembrane region" description="Helical" evidence="7">
    <location>
        <begin position="246"/>
        <end position="264"/>
    </location>
</feature>
<keyword evidence="4 10" id="KW-0067">ATP-binding</keyword>
<evidence type="ECO:0000256" key="6">
    <source>
        <dbReference type="ARBA" id="ARBA00023136"/>
    </source>
</evidence>
<proteinExistence type="predicted"/>
<feature type="transmembrane region" description="Helical" evidence="7">
    <location>
        <begin position="126"/>
        <end position="150"/>
    </location>
</feature>
<dbReference type="AlphaFoldDB" id="A0ABC9TPL1"/>
<dbReference type="RefSeq" id="WP_002394599.1">
    <property type="nucleotide sequence ID" value="NZ_KE351843.1"/>
</dbReference>
<dbReference type="InterPro" id="IPR039421">
    <property type="entry name" value="Type_1_exporter"/>
</dbReference>
<dbReference type="PROSITE" id="PS50893">
    <property type="entry name" value="ABC_TRANSPORTER_2"/>
    <property type="match status" value="1"/>
</dbReference>
<comment type="caution">
    <text evidence="10">The sequence shown here is derived from an EMBL/GenBank/DDBJ whole genome shotgun (WGS) entry which is preliminary data.</text>
</comment>
<dbReference type="Pfam" id="PF00005">
    <property type="entry name" value="ABC_tran"/>
    <property type="match status" value="1"/>
</dbReference>
<keyword evidence="2 7" id="KW-0812">Transmembrane</keyword>
<dbReference type="GO" id="GO:0005886">
    <property type="term" value="C:plasma membrane"/>
    <property type="evidence" value="ECO:0007669"/>
    <property type="project" value="UniProtKB-SubCell"/>
</dbReference>
<dbReference type="Gene3D" id="3.40.50.300">
    <property type="entry name" value="P-loop containing nucleotide triphosphate hydrolases"/>
    <property type="match status" value="1"/>
</dbReference>
<keyword evidence="3" id="KW-0547">Nucleotide-binding</keyword>
<reference evidence="10 11" key="1">
    <citation type="submission" date="2013-06" db="EMBL/GenBank/DDBJ databases">
        <authorList>
            <person name="Weinstock G."/>
            <person name="Sodergren E."/>
            <person name="Lobos E.A."/>
            <person name="Fulton L."/>
            <person name="Fulton R."/>
            <person name="Courtney L."/>
            <person name="Fronick C."/>
            <person name="O'Laughlin M."/>
            <person name="Godfrey J."/>
            <person name="Wilson R.M."/>
            <person name="Miner T."/>
            <person name="Farmer C."/>
            <person name="Delehaunty K."/>
            <person name="Cordes M."/>
            <person name="Minx P."/>
            <person name="Tomlinson C."/>
            <person name="Chen J."/>
            <person name="Wollam A."/>
            <person name="Pepin K.H."/>
            <person name="Bhonagiri V."/>
            <person name="Zhang X."/>
            <person name="Warren W."/>
            <person name="Mitreva M."/>
            <person name="Mardis E.R."/>
            <person name="Wilson R.K."/>
        </authorList>
    </citation>
    <scope>NUCLEOTIDE SEQUENCE [LARGE SCALE GENOMIC DNA]</scope>
    <source>
        <strain evidence="10 11">RP2S-4</strain>
    </source>
</reference>
<name>A0ABC9TPL1_ENTFL</name>
<dbReference type="InterPro" id="IPR027417">
    <property type="entry name" value="P-loop_NTPase"/>
</dbReference>
<dbReference type="Pfam" id="PF00664">
    <property type="entry name" value="ABC_membrane"/>
    <property type="match status" value="1"/>
</dbReference>
<evidence type="ECO:0000256" key="3">
    <source>
        <dbReference type="ARBA" id="ARBA00022741"/>
    </source>
</evidence>
<dbReference type="PANTHER" id="PTHR43394">
    <property type="entry name" value="ATP-DEPENDENT PERMEASE MDL1, MITOCHONDRIAL"/>
    <property type="match status" value="1"/>
</dbReference>
<evidence type="ECO:0000259" key="8">
    <source>
        <dbReference type="PROSITE" id="PS50893"/>
    </source>
</evidence>
<dbReference type="PROSITE" id="PS50929">
    <property type="entry name" value="ABC_TM1F"/>
    <property type="match status" value="1"/>
</dbReference>
<feature type="transmembrane region" description="Helical" evidence="7">
    <location>
        <begin position="16"/>
        <end position="40"/>
    </location>
</feature>
<dbReference type="InterPro" id="IPR011527">
    <property type="entry name" value="ABC1_TM_dom"/>
</dbReference>
<evidence type="ECO:0000313" key="11">
    <source>
        <dbReference type="Proteomes" id="UP000015750"/>
    </source>
</evidence>
<evidence type="ECO:0000256" key="5">
    <source>
        <dbReference type="ARBA" id="ARBA00022989"/>
    </source>
</evidence>
<dbReference type="InterPro" id="IPR036640">
    <property type="entry name" value="ABC1_TM_sf"/>
</dbReference>
<dbReference type="InterPro" id="IPR017871">
    <property type="entry name" value="ABC_transporter-like_CS"/>
</dbReference>
<dbReference type="SUPFAM" id="SSF90123">
    <property type="entry name" value="ABC transporter transmembrane region"/>
    <property type="match status" value="1"/>
</dbReference>
<evidence type="ECO:0000256" key="7">
    <source>
        <dbReference type="SAM" id="Phobius"/>
    </source>
</evidence>
<organism evidence="10 11">
    <name type="scientific">Enterococcus faecalis RP2S-4</name>
    <dbReference type="NCBI Taxonomy" id="1244145"/>
    <lineage>
        <taxon>Bacteria</taxon>
        <taxon>Bacillati</taxon>
        <taxon>Bacillota</taxon>
        <taxon>Bacilli</taxon>
        <taxon>Lactobacillales</taxon>
        <taxon>Enterococcaceae</taxon>
        <taxon>Enterococcus</taxon>
    </lineage>
</organism>
<dbReference type="EMBL" id="ATIR01000004">
    <property type="protein sequence ID" value="EPI12307.1"/>
    <property type="molecule type" value="Genomic_DNA"/>
</dbReference>
<dbReference type="InterPro" id="IPR003439">
    <property type="entry name" value="ABC_transporter-like_ATP-bd"/>
</dbReference>
<evidence type="ECO:0000256" key="2">
    <source>
        <dbReference type="ARBA" id="ARBA00022692"/>
    </source>
</evidence>
<gene>
    <name evidence="10" type="ORF">D358_00064</name>
</gene>
<evidence type="ECO:0000256" key="1">
    <source>
        <dbReference type="ARBA" id="ARBA00004651"/>
    </source>
</evidence>